<evidence type="ECO:0000313" key="1">
    <source>
        <dbReference type="EMBL" id="MCJ2541497.1"/>
    </source>
</evidence>
<dbReference type="Gene3D" id="3.60.20.30">
    <property type="entry name" value="(Glycosyl)asparaginase"/>
    <property type="match status" value="1"/>
</dbReference>
<reference evidence="1" key="1">
    <citation type="submission" date="2021-02" db="EMBL/GenBank/DDBJ databases">
        <title>The CRISPR/cas machinery reduction and long-range gene transfer in the hot spring cyanobacterium Synechococcus.</title>
        <authorList>
            <person name="Dvorak P."/>
            <person name="Jahodarova E."/>
            <person name="Hasler P."/>
            <person name="Poulickova A."/>
        </authorList>
    </citation>
    <scope>NUCLEOTIDE SEQUENCE</scope>
    <source>
        <strain evidence="1">Rupite</strain>
    </source>
</reference>
<organism evidence="1 2">
    <name type="scientific">Thermostichus vulcanus str. 'Rupite'</name>
    <dbReference type="NCBI Taxonomy" id="2813851"/>
    <lineage>
        <taxon>Bacteria</taxon>
        <taxon>Bacillati</taxon>
        <taxon>Cyanobacteriota</taxon>
        <taxon>Cyanophyceae</taxon>
        <taxon>Thermostichales</taxon>
        <taxon>Thermostichaceae</taxon>
        <taxon>Thermostichus</taxon>
    </lineage>
</organism>
<comment type="caution">
    <text evidence="1">The sequence shown here is derived from an EMBL/GenBank/DDBJ whole genome shotgun (WGS) entry which is preliminary data.</text>
</comment>
<evidence type="ECO:0000313" key="2">
    <source>
        <dbReference type="Proteomes" id="UP000830835"/>
    </source>
</evidence>
<dbReference type="InterPro" id="IPR000246">
    <property type="entry name" value="Peptidase_T2"/>
</dbReference>
<keyword evidence="2" id="KW-1185">Reference proteome</keyword>
<accession>A0ABT0C6Z8</accession>
<name>A0ABT0C6Z8_THEVL</name>
<protein>
    <submittedName>
        <fullName evidence="1">Isoaspartyl peptidase/L-asparaginase</fullName>
    </submittedName>
</protein>
<dbReference type="Pfam" id="PF01112">
    <property type="entry name" value="Asparaginase_2"/>
    <property type="match status" value="1"/>
</dbReference>
<dbReference type="PANTHER" id="PTHR10188">
    <property type="entry name" value="L-ASPARAGINASE"/>
    <property type="match status" value="1"/>
</dbReference>
<dbReference type="InterPro" id="IPR029055">
    <property type="entry name" value="Ntn_hydrolases_N"/>
</dbReference>
<dbReference type="CDD" id="cd14949">
    <property type="entry name" value="Asparaginase_2_like_3"/>
    <property type="match status" value="1"/>
</dbReference>
<dbReference type="RefSeq" id="WP_244348509.1">
    <property type="nucleotide sequence ID" value="NZ_JAFIRA010000001.1"/>
</dbReference>
<dbReference type="EMBL" id="JAFIRA010000001">
    <property type="protein sequence ID" value="MCJ2541497.1"/>
    <property type="molecule type" value="Genomic_DNA"/>
</dbReference>
<proteinExistence type="predicted"/>
<sequence>MPQPKLIIHGGAGSALDGENSVETVRGSLRQVVESTYELLRAGQSAEAAVLHACQLLEDDPLYNAGTGSVLQSDGQIRMSAALMNGANQAFSGVINVSRVQHPIVMAQALQSSPDRVVAEQGAAELARELKLPLYDPATLKRVQEWLQLRQAHPPARVLTSLAMGTIGAVALDQQGQISVGTSTGGRGFERLGRVSDSATPAGTYASAEAGVSCTGVGEDILDECLAARIVVRVEDGMSLKAAVAKSFQEARQRSRAFGAIALSRSGEIAWETTTDMLLAAYHDGQGIGFTI</sequence>
<dbReference type="Proteomes" id="UP000830835">
    <property type="component" value="Unassembled WGS sequence"/>
</dbReference>
<dbReference type="SUPFAM" id="SSF56235">
    <property type="entry name" value="N-terminal nucleophile aminohydrolases (Ntn hydrolases)"/>
    <property type="match status" value="1"/>
</dbReference>
<gene>
    <name evidence="1" type="ORF">JX360_01015</name>
</gene>
<dbReference type="PANTHER" id="PTHR10188:SF6">
    <property type="entry name" value="N(4)-(BETA-N-ACETYLGLUCOSAMINYL)-L-ASPARAGINASE"/>
    <property type="match status" value="1"/>
</dbReference>